<proteinExistence type="predicted"/>
<accession>A0A0C2M7B3</accession>
<evidence type="ECO:0000313" key="4">
    <source>
        <dbReference type="Proteomes" id="UP000031668"/>
    </source>
</evidence>
<feature type="region of interest" description="Disordered" evidence="1">
    <location>
        <begin position="177"/>
        <end position="197"/>
    </location>
</feature>
<keyword evidence="2" id="KW-1133">Transmembrane helix</keyword>
<keyword evidence="2" id="KW-0472">Membrane</keyword>
<evidence type="ECO:0000256" key="2">
    <source>
        <dbReference type="SAM" id="Phobius"/>
    </source>
</evidence>
<comment type="caution">
    <text evidence="3">The sequence shown here is derived from an EMBL/GenBank/DDBJ whole genome shotgun (WGS) entry which is preliminary data.</text>
</comment>
<gene>
    <name evidence="3" type="ORF">RF11_15366</name>
</gene>
<name>A0A0C2M7B3_THEKT</name>
<dbReference type="EMBL" id="JWZT01005709">
    <property type="protein sequence ID" value="KII60269.1"/>
    <property type="molecule type" value="Genomic_DNA"/>
</dbReference>
<dbReference type="AlphaFoldDB" id="A0A0C2M7B3"/>
<feature type="transmembrane region" description="Helical" evidence="2">
    <location>
        <begin position="21"/>
        <end position="43"/>
    </location>
</feature>
<keyword evidence="4" id="KW-1185">Reference proteome</keyword>
<sequence>MFILNFQETLKEIITEILVDIHTLSTLFFLIDILAIPIVWSFLVCGRQKYSQTSIVKDKNIANAALPAKYERTLDTPYGVVVERAVKPGSPSIVAPNAQPILKSYYTPASGDGDSCTPGDASNHLRDVSNDVMTPKQNEIPVQVIANKIQAPPGRCRIYHPSQDISLEEHRLRFPKYSKYDPDNKPQQPPYPLVQPSYPPTQPSAYPIYPQAYYQPPIPPYPYPYPQPSYAPIPPGIQFLIIEYRMPQPFPPTTFQMNNQQFPNHQTGYYK</sequence>
<dbReference type="Proteomes" id="UP000031668">
    <property type="component" value="Unassembled WGS sequence"/>
</dbReference>
<evidence type="ECO:0000313" key="3">
    <source>
        <dbReference type="EMBL" id="KII60269.1"/>
    </source>
</evidence>
<keyword evidence="2" id="KW-0812">Transmembrane</keyword>
<feature type="compositionally biased region" description="Pro residues" evidence="1">
    <location>
        <begin position="187"/>
        <end position="197"/>
    </location>
</feature>
<evidence type="ECO:0000256" key="1">
    <source>
        <dbReference type="SAM" id="MobiDB-lite"/>
    </source>
</evidence>
<organism evidence="3 4">
    <name type="scientific">Thelohanellus kitauei</name>
    <name type="common">Myxosporean</name>
    <dbReference type="NCBI Taxonomy" id="669202"/>
    <lineage>
        <taxon>Eukaryota</taxon>
        <taxon>Metazoa</taxon>
        <taxon>Cnidaria</taxon>
        <taxon>Myxozoa</taxon>
        <taxon>Myxosporea</taxon>
        <taxon>Bivalvulida</taxon>
        <taxon>Platysporina</taxon>
        <taxon>Myxobolidae</taxon>
        <taxon>Thelohanellus</taxon>
    </lineage>
</organism>
<reference evidence="3 4" key="1">
    <citation type="journal article" date="2014" name="Genome Biol. Evol.">
        <title>The genome of the myxosporean Thelohanellus kitauei shows adaptations to nutrient acquisition within its fish host.</title>
        <authorList>
            <person name="Yang Y."/>
            <person name="Xiong J."/>
            <person name="Zhou Z."/>
            <person name="Huo F."/>
            <person name="Miao W."/>
            <person name="Ran C."/>
            <person name="Liu Y."/>
            <person name="Zhang J."/>
            <person name="Feng J."/>
            <person name="Wang M."/>
            <person name="Wang M."/>
            <person name="Wang L."/>
            <person name="Yao B."/>
        </authorList>
    </citation>
    <scope>NUCLEOTIDE SEQUENCE [LARGE SCALE GENOMIC DNA]</scope>
    <source>
        <strain evidence="3">Wuqing</strain>
    </source>
</reference>
<protein>
    <submittedName>
        <fullName evidence="3">Uncharacterized protein</fullName>
    </submittedName>
</protein>